<evidence type="ECO:0000313" key="7">
    <source>
        <dbReference type="EMBL" id="CAF0754937.1"/>
    </source>
</evidence>
<sequence length="310" mass="33216">MKSRPVAIATINGTSTPAKRTLFRIALTVALVGSISVSAILLLNSGFALARLRYFIDIGLHPLHITSAILMLFGILSLATFIILTIGVVKVNKTLAIIAAILLGCCSIGLIIFSIWSFLTITSGHLPASINTTIVTELDQTQYSVGTGNNIIIENTNKMARLEKQHQCCGLNDPLEDYRSRQPSAFGSLNPTPASSGGSGNSRSKTTSTQRNAATFGSSVQLPISCCNEKYRSADNLCIDMFANNTSPLNRYNTDGCYAVVARHKFERIQRQGFTTVVAACLAVISCIALAAVVRLLGEGYQIVPLRATT</sequence>
<comment type="caution">
    <text evidence="7">The sequence shown here is derived from an EMBL/GenBank/DDBJ whole genome shotgun (WGS) entry which is preliminary data.</text>
</comment>
<keyword evidence="4 6" id="KW-0472">Membrane</keyword>
<evidence type="ECO:0000256" key="3">
    <source>
        <dbReference type="ARBA" id="ARBA00022989"/>
    </source>
</evidence>
<keyword evidence="8" id="KW-1185">Reference proteome</keyword>
<name>A0A813PRA7_9BILA</name>
<dbReference type="OrthoDB" id="10013743at2759"/>
<feature type="transmembrane region" description="Helical" evidence="6">
    <location>
        <begin position="273"/>
        <end position="297"/>
    </location>
</feature>
<evidence type="ECO:0000256" key="5">
    <source>
        <dbReference type="SAM" id="MobiDB-lite"/>
    </source>
</evidence>
<evidence type="ECO:0000313" key="8">
    <source>
        <dbReference type="Proteomes" id="UP000663832"/>
    </source>
</evidence>
<evidence type="ECO:0000256" key="4">
    <source>
        <dbReference type="ARBA" id="ARBA00023136"/>
    </source>
</evidence>
<dbReference type="Proteomes" id="UP000663832">
    <property type="component" value="Unassembled WGS sequence"/>
</dbReference>
<gene>
    <name evidence="7" type="ORF">QVE165_LOCUS1719</name>
</gene>
<feature type="region of interest" description="Disordered" evidence="5">
    <location>
        <begin position="186"/>
        <end position="212"/>
    </location>
</feature>
<comment type="subcellular location">
    <subcellularLocation>
        <location evidence="1">Membrane</location>
        <topology evidence="1">Multi-pass membrane protein</topology>
    </subcellularLocation>
</comment>
<dbReference type="EMBL" id="CAJNOM010000005">
    <property type="protein sequence ID" value="CAF0754937.1"/>
    <property type="molecule type" value="Genomic_DNA"/>
</dbReference>
<evidence type="ECO:0008006" key="9">
    <source>
        <dbReference type="Google" id="ProtNLM"/>
    </source>
</evidence>
<feature type="transmembrane region" description="Helical" evidence="6">
    <location>
        <begin position="95"/>
        <end position="119"/>
    </location>
</feature>
<protein>
    <recommendedName>
        <fullName evidence="9">Tetraspanin</fullName>
    </recommendedName>
</protein>
<dbReference type="GO" id="GO:0016020">
    <property type="term" value="C:membrane"/>
    <property type="evidence" value="ECO:0007669"/>
    <property type="project" value="UniProtKB-SubCell"/>
</dbReference>
<dbReference type="AlphaFoldDB" id="A0A813PRA7"/>
<reference evidence="7" key="1">
    <citation type="submission" date="2021-02" db="EMBL/GenBank/DDBJ databases">
        <authorList>
            <person name="Nowell W R."/>
        </authorList>
    </citation>
    <scope>NUCLEOTIDE SEQUENCE</scope>
</reference>
<organism evidence="7 8">
    <name type="scientific">Adineta steineri</name>
    <dbReference type="NCBI Taxonomy" id="433720"/>
    <lineage>
        <taxon>Eukaryota</taxon>
        <taxon>Metazoa</taxon>
        <taxon>Spiralia</taxon>
        <taxon>Gnathifera</taxon>
        <taxon>Rotifera</taxon>
        <taxon>Eurotatoria</taxon>
        <taxon>Bdelloidea</taxon>
        <taxon>Adinetida</taxon>
        <taxon>Adinetidae</taxon>
        <taxon>Adineta</taxon>
    </lineage>
</organism>
<evidence type="ECO:0000256" key="2">
    <source>
        <dbReference type="ARBA" id="ARBA00022692"/>
    </source>
</evidence>
<keyword evidence="3 6" id="KW-1133">Transmembrane helix</keyword>
<feature type="transmembrane region" description="Helical" evidence="6">
    <location>
        <begin position="21"/>
        <end position="43"/>
    </location>
</feature>
<evidence type="ECO:0000256" key="1">
    <source>
        <dbReference type="ARBA" id="ARBA00004141"/>
    </source>
</evidence>
<accession>A0A813PRA7</accession>
<feature type="transmembrane region" description="Helical" evidence="6">
    <location>
        <begin position="63"/>
        <end position="88"/>
    </location>
</feature>
<keyword evidence="2 6" id="KW-0812">Transmembrane</keyword>
<evidence type="ECO:0000256" key="6">
    <source>
        <dbReference type="SAM" id="Phobius"/>
    </source>
</evidence>
<proteinExistence type="predicted"/>
<dbReference type="Pfam" id="PF00335">
    <property type="entry name" value="Tetraspanin"/>
    <property type="match status" value="1"/>
</dbReference>
<dbReference type="InterPro" id="IPR018499">
    <property type="entry name" value="Tetraspanin/Peripherin"/>
</dbReference>